<dbReference type="EMBL" id="JAMPKK010000079">
    <property type="protein sequence ID" value="MEP0867620.1"/>
    <property type="molecule type" value="Genomic_DNA"/>
</dbReference>
<dbReference type="RefSeq" id="WP_199295265.1">
    <property type="nucleotide sequence ID" value="NZ_JAMPKK010000079.1"/>
</dbReference>
<dbReference type="Proteomes" id="UP001442494">
    <property type="component" value="Unassembled WGS sequence"/>
</dbReference>
<dbReference type="Gene3D" id="3.40.140.10">
    <property type="entry name" value="Cytidine Deaminase, domain 2"/>
    <property type="match status" value="1"/>
</dbReference>
<gene>
    <name evidence="2" type="ORF">NDI37_24535</name>
</gene>
<organism evidence="2 3">
    <name type="scientific">Funiculus sociatus GB2-A5</name>
    <dbReference type="NCBI Taxonomy" id="2933946"/>
    <lineage>
        <taxon>Bacteria</taxon>
        <taxon>Bacillati</taxon>
        <taxon>Cyanobacteriota</taxon>
        <taxon>Cyanophyceae</taxon>
        <taxon>Coleofasciculales</taxon>
        <taxon>Coleofasciculaceae</taxon>
        <taxon>Funiculus</taxon>
    </lineage>
</organism>
<comment type="caution">
    <text evidence="2">The sequence shown here is derived from an EMBL/GenBank/DDBJ whole genome shotgun (WGS) entry which is preliminary data.</text>
</comment>
<sequence>MRENAAQIRATYINKPFPKGNIAVAEVHIQGDVIFREGGTSRSKSPTPKPKPKSEGGQFEPTIDPYSKHLMDTDAEYKVLSAIADILEMFYDLQVRGDLYLYTERNPCTSCNDVLRQFKEKFPNIRLEVFWDHPYPPI</sequence>
<evidence type="ECO:0008006" key="4">
    <source>
        <dbReference type="Google" id="ProtNLM"/>
    </source>
</evidence>
<name>A0ABV0JWN1_9CYAN</name>
<proteinExistence type="predicted"/>
<keyword evidence="3" id="KW-1185">Reference proteome</keyword>
<protein>
    <recommendedName>
        <fullName evidence="4">Deaminase</fullName>
    </recommendedName>
</protein>
<evidence type="ECO:0000256" key="1">
    <source>
        <dbReference type="SAM" id="MobiDB-lite"/>
    </source>
</evidence>
<evidence type="ECO:0000313" key="3">
    <source>
        <dbReference type="Proteomes" id="UP001442494"/>
    </source>
</evidence>
<evidence type="ECO:0000313" key="2">
    <source>
        <dbReference type="EMBL" id="MEP0867620.1"/>
    </source>
</evidence>
<dbReference type="Pfam" id="PF14424">
    <property type="entry name" value="Toxin-deaminase"/>
    <property type="match status" value="1"/>
</dbReference>
<dbReference type="InterPro" id="IPR032721">
    <property type="entry name" value="Toxin-deaminase"/>
</dbReference>
<feature type="region of interest" description="Disordered" evidence="1">
    <location>
        <begin position="35"/>
        <end position="66"/>
    </location>
</feature>
<reference evidence="2 3" key="1">
    <citation type="submission" date="2022-04" db="EMBL/GenBank/DDBJ databases">
        <title>Positive selection, recombination, and allopatry shape intraspecific diversity of widespread and dominant cyanobacteria.</title>
        <authorList>
            <person name="Wei J."/>
            <person name="Shu W."/>
            <person name="Hu C."/>
        </authorList>
    </citation>
    <scope>NUCLEOTIDE SEQUENCE [LARGE SCALE GENOMIC DNA]</scope>
    <source>
        <strain evidence="2 3">GB2-A5</strain>
    </source>
</reference>
<accession>A0ABV0JWN1</accession>